<dbReference type="Proteomes" id="UP000663946">
    <property type="component" value="Chromosome 2"/>
</dbReference>
<dbReference type="InterPro" id="IPR038765">
    <property type="entry name" value="Papain-like_cys_pep_sf"/>
</dbReference>
<accession>A0A1B9UQI9</accession>
<dbReference type="Gene3D" id="3.10.620.30">
    <property type="match status" value="1"/>
</dbReference>
<dbReference type="AlphaFoldDB" id="A0A1B9UQI9"/>
<reference evidence="2" key="1">
    <citation type="journal article" date="2020" name="Science">
        <title>Unexpected conservation and global transmission of agrobacterial virulence plasmids.</title>
        <authorList>
            <person name="Weisberg A.J."/>
            <person name="Davis E.W. 2nd"/>
            <person name="Tabima J."/>
            <person name="Belcher M.S."/>
            <person name="Miller M."/>
            <person name="Kuo C.H."/>
            <person name="Loper J.E."/>
            <person name="Grunwald N.J."/>
            <person name="Putnam M.L."/>
            <person name="Chang J.H."/>
        </authorList>
    </citation>
    <scope>NUCLEOTIDE SEQUENCE</scope>
    <source>
        <strain evidence="2">17-1853-1a</strain>
    </source>
</reference>
<evidence type="ECO:0000313" key="3">
    <source>
        <dbReference type="EMBL" id="QTG15406.1"/>
    </source>
</evidence>
<proteinExistence type="predicted"/>
<organism evidence="2 4">
    <name type="scientific">Agrobacterium tumefaciens</name>
    <dbReference type="NCBI Taxonomy" id="358"/>
    <lineage>
        <taxon>Bacteria</taxon>
        <taxon>Pseudomonadati</taxon>
        <taxon>Pseudomonadota</taxon>
        <taxon>Alphaproteobacteria</taxon>
        <taxon>Hyphomicrobiales</taxon>
        <taxon>Rhizobiaceae</taxon>
        <taxon>Rhizobium/Agrobacterium group</taxon>
        <taxon>Agrobacterium</taxon>
        <taxon>Agrobacterium tumefaciens complex</taxon>
    </lineage>
</organism>
<dbReference type="GeneID" id="92773194"/>
<feature type="domain" description="Transglutaminase-like" evidence="1">
    <location>
        <begin position="173"/>
        <end position="249"/>
    </location>
</feature>
<protein>
    <submittedName>
        <fullName evidence="2">Transglutaminase family protein</fullName>
    </submittedName>
</protein>
<sequence length="1109" mass="123411">MAIKASIYHLTHYKYDNPVRLGPQIIRLKPASHSRTHVISHSLKVSPSNHFVNLQQDPYGNYLARFVFPEPATEFKIEVDLVADMTVYNPFDFFVEEEATKWPFDYPQELREDLSIYMKPEPTGPLLSAFMATVDHTPGQPTVDMVVGLNARLQQEIGYVIRMEPGVQTPEETLASGKGSCRDTSWLFVQILRHLGLAARFVSGYLIQLTPDLKALDGPSGTEVDFTDLHAWAEVYMPGAGWVGLDPTSGLLTGESHIPLAATPHFRNAAPISGGYFGEANTEFAFDMQVRRVAETPRITKPFSDESWESLNALGEKVDQVLNAHDVRLTMGGEPTFVSIDDFESEEWNTGAVGPTKREKADVLIRRLRERFAPGGFLHYGQGKWYPGESLPRWTFSLYWRKDGLPIWQNPALIAEEGANTGVAADDAQKLLSGIATHLGVEPDLVLPAYEDPAEWIIKEGSLPENVDPSNSKLKDPEERNRLARVFERGLTTPTGYILPVQAWNAKPTTDKRWVSEKWKTRRGKIFLVPGDSPVGYRLPLGTLPHVPPSAYPYIHEADPSIPRGPLPEKFQPSGRTMPEASFHADEASGQERIEQTLGEIGGAVRTAMSVEPRDGRLCVFMPPVERIEDYLELVAAAEAAAAELGLPVHIEGYAPPHDERINVIRVAPDPGVIEVNIHPAASWKDCVDITTAVYEEARQTRLGADKFMIDGRHTGTGGGNHVVVGGANPNDSPFLRRPDLLKSLVLHWQRHPSLSYLFSGLFIGPTSQAPRIDEARHDSLYELEIALAQVPAPGQGAPPLPWLVDRLFRNLLTDVTGNTHRAEICIDKLFSPDGPTGRLGLVEFRGFEMPPNARMSLAQQLLVRALIARFWKNPAAGKFVRWGTALADRFMLPHYIWADFMDVLGDLRENGFDLKPEWFTAQQEFRFPFFGEVEYEGAKLELRQALEPWHVMGEQGAIGGTVRFVDSSVERMQVRLETSNPARYTVACNGRAVPLTPTENRSVAVAGVRFKAWQPSSGLHPVLPVNSPLTFDIYDTWSGRSIGGCIYHVAHPGGRNYETFPVNGNEAEARRLARFEPWGHTAGQYPLMAETVSPEFPLTLDLRRPYGV</sequence>
<evidence type="ECO:0000313" key="4">
    <source>
        <dbReference type="Proteomes" id="UP000702952"/>
    </source>
</evidence>
<dbReference type="SMART" id="SM00460">
    <property type="entry name" value="TGc"/>
    <property type="match status" value="1"/>
</dbReference>
<dbReference type="Pfam" id="PF08379">
    <property type="entry name" value="Bact_transglu_N"/>
    <property type="match status" value="1"/>
</dbReference>
<dbReference type="RefSeq" id="WP_003511533.1">
    <property type="nucleotide sequence ID" value="NZ_CP032922.1"/>
</dbReference>
<evidence type="ECO:0000259" key="1">
    <source>
        <dbReference type="SMART" id="SM00460"/>
    </source>
</evidence>
<dbReference type="PANTHER" id="PTHR33490">
    <property type="entry name" value="BLR5614 PROTEIN-RELATED"/>
    <property type="match status" value="1"/>
</dbReference>
<dbReference type="PANTHER" id="PTHR33490:SF1">
    <property type="entry name" value="SLL1233 PROTEIN"/>
    <property type="match status" value="1"/>
</dbReference>
<dbReference type="EMBL" id="JAAMAY010000033">
    <property type="protein sequence ID" value="NTC31013.1"/>
    <property type="molecule type" value="Genomic_DNA"/>
</dbReference>
<dbReference type="Pfam" id="PF01841">
    <property type="entry name" value="Transglut_core"/>
    <property type="match status" value="1"/>
</dbReference>
<dbReference type="EMBL" id="CP049217">
    <property type="protein sequence ID" value="QTG15406.1"/>
    <property type="molecule type" value="Genomic_DNA"/>
</dbReference>
<dbReference type="InterPro" id="IPR018667">
    <property type="entry name" value="DUF2126"/>
</dbReference>
<dbReference type="Proteomes" id="UP000702952">
    <property type="component" value="Unassembled WGS sequence"/>
</dbReference>
<dbReference type="SUPFAM" id="SSF54001">
    <property type="entry name" value="Cysteine proteinases"/>
    <property type="match status" value="1"/>
</dbReference>
<name>A0A1B9UQI9_AGRTU</name>
<dbReference type="InterPro" id="IPR002931">
    <property type="entry name" value="Transglutaminase-like"/>
</dbReference>
<dbReference type="InterPro" id="IPR013589">
    <property type="entry name" value="Bac_transglu_N"/>
</dbReference>
<gene>
    <name evidence="2" type="ORF">G6M46_23055</name>
    <name evidence="3" type="ORF">G6M86_19285</name>
</gene>
<evidence type="ECO:0000313" key="2">
    <source>
        <dbReference type="EMBL" id="NTC31013.1"/>
    </source>
</evidence>
<dbReference type="Pfam" id="PF09899">
    <property type="entry name" value="DUF2126"/>
    <property type="match status" value="1"/>
</dbReference>
<reference evidence="3" key="2">
    <citation type="submission" date="2020-02" db="EMBL/GenBank/DDBJ databases">
        <title>Unexpected conservation and global transmission of agrobacterial virulence plasmids.</title>
        <authorList>
            <person name="Weisberg A.J."/>
            <person name="Davis E.W. II"/>
            <person name="Tabima J.R."/>
            <person name="Belcher M.S."/>
            <person name="Miller M."/>
            <person name="Kuo C.-H."/>
            <person name="Loper J.E."/>
            <person name="Grunwald N.J."/>
            <person name="Putnam M.L."/>
            <person name="Chang J.H."/>
        </authorList>
    </citation>
    <scope>NUCLEOTIDE SEQUENCE</scope>
    <source>
        <strain evidence="3">Q15/94</strain>
    </source>
</reference>